<dbReference type="OrthoDB" id="75724at2759"/>
<dbReference type="SMART" id="SM01100">
    <property type="entry name" value="CRAL_TRIO_N"/>
    <property type="match status" value="1"/>
</dbReference>
<accession>A0A9P4NQS6</accession>
<dbReference type="EMBL" id="MU007044">
    <property type="protein sequence ID" value="KAF2429778.1"/>
    <property type="molecule type" value="Genomic_DNA"/>
</dbReference>
<proteinExistence type="predicted"/>
<keyword evidence="4" id="KW-1185">Reference proteome</keyword>
<dbReference type="SUPFAM" id="SSF52087">
    <property type="entry name" value="CRAL/TRIO domain"/>
    <property type="match status" value="1"/>
</dbReference>
<evidence type="ECO:0000256" key="1">
    <source>
        <dbReference type="SAM" id="MobiDB-lite"/>
    </source>
</evidence>
<dbReference type="PANTHER" id="PTHR45824">
    <property type="entry name" value="GH16843P"/>
    <property type="match status" value="1"/>
</dbReference>
<dbReference type="InterPro" id="IPR001251">
    <property type="entry name" value="CRAL-TRIO_dom"/>
</dbReference>
<reference evidence="3" key="1">
    <citation type="journal article" date="2020" name="Stud. Mycol.">
        <title>101 Dothideomycetes genomes: a test case for predicting lifestyles and emergence of pathogens.</title>
        <authorList>
            <person name="Haridas S."/>
            <person name="Albert R."/>
            <person name="Binder M."/>
            <person name="Bloem J."/>
            <person name="Labutti K."/>
            <person name="Salamov A."/>
            <person name="Andreopoulos B."/>
            <person name="Baker S."/>
            <person name="Barry K."/>
            <person name="Bills G."/>
            <person name="Bluhm B."/>
            <person name="Cannon C."/>
            <person name="Castanera R."/>
            <person name="Culley D."/>
            <person name="Daum C."/>
            <person name="Ezra D."/>
            <person name="Gonzalez J."/>
            <person name="Henrissat B."/>
            <person name="Kuo A."/>
            <person name="Liang C."/>
            <person name="Lipzen A."/>
            <person name="Lutzoni F."/>
            <person name="Magnuson J."/>
            <person name="Mondo S."/>
            <person name="Nolan M."/>
            <person name="Ohm R."/>
            <person name="Pangilinan J."/>
            <person name="Park H.-J."/>
            <person name="Ramirez L."/>
            <person name="Alfaro M."/>
            <person name="Sun H."/>
            <person name="Tritt A."/>
            <person name="Yoshinaga Y."/>
            <person name="Zwiers L.-H."/>
            <person name="Turgeon B."/>
            <person name="Goodwin S."/>
            <person name="Spatafora J."/>
            <person name="Crous P."/>
            <person name="Grigoriev I."/>
        </authorList>
    </citation>
    <scope>NUCLEOTIDE SEQUENCE</scope>
    <source>
        <strain evidence="3">CBS 130266</strain>
    </source>
</reference>
<organism evidence="3 4">
    <name type="scientific">Tothia fuscella</name>
    <dbReference type="NCBI Taxonomy" id="1048955"/>
    <lineage>
        <taxon>Eukaryota</taxon>
        <taxon>Fungi</taxon>
        <taxon>Dikarya</taxon>
        <taxon>Ascomycota</taxon>
        <taxon>Pezizomycotina</taxon>
        <taxon>Dothideomycetes</taxon>
        <taxon>Pleosporomycetidae</taxon>
        <taxon>Venturiales</taxon>
        <taxon>Cylindrosympodiaceae</taxon>
        <taxon>Tothia</taxon>
    </lineage>
</organism>
<sequence>MATTTPADGVYKNCENHDTSRPGAAPIEAPTPKASSSKSSSFVDAKEDMTEHTSTGTQAGAPPTEALKTLKVEDKPSSIPTGPVKTPLPHPLPQRKPIPAKELTPEQEKKYAALLAQVEGWTDVATTTGWRASKEPLNDTDRLFLTRQCLLRYLRATNWDISSASKRLLATLTWQREYGMRNHTPDYIAPENETGKQVILGYDNEARPCLYLNPSKQNTAKTDRQLHHLVFMLERVIDIMVPGQESVALLINFKDTGGGSGAAGPSVGQGKQTLNILQGHYPERLGRALISELPWYITTFFKLISPLIDPVTKSKMKFNEPLVNHVPPSQLLTQFGGEVQFEYEHGVYWPALNALAERRRRDYRGRWEKAGKKIGEDEAYLRGGDTKSIDGKYSGTDFAEGFMDGTV</sequence>
<dbReference type="InterPro" id="IPR011074">
    <property type="entry name" value="CRAL/TRIO_N_dom"/>
</dbReference>
<gene>
    <name evidence="3" type="ORF">EJ08DRAFT_650221</name>
</gene>
<dbReference type="Pfam" id="PF00650">
    <property type="entry name" value="CRAL_TRIO"/>
    <property type="match status" value="1"/>
</dbReference>
<dbReference type="AlphaFoldDB" id="A0A9P4NQS6"/>
<dbReference type="Proteomes" id="UP000800235">
    <property type="component" value="Unassembled WGS sequence"/>
</dbReference>
<dbReference type="CDD" id="cd00170">
    <property type="entry name" value="SEC14"/>
    <property type="match status" value="1"/>
</dbReference>
<comment type="caution">
    <text evidence="3">The sequence shown here is derived from an EMBL/GenBank/DDBJ whole genome shotgun (WGS) entry which is preliminary data.</text>
</comment>
<evidence type="ECO:0000313" key="3">
    <source>
        <dbReference type="EMBL" id="KAF2429778.1"/>
    </source>
</evidence>
<name>A0A9P4NQS6_9PEZI</name>
<dbReference type="InterPro" id="IPR052578">
    <property type="entry name" value="PI_Transfer_CRAL-TRIO"/>
</dbReference>
<protein>
    <submittedName>
        <fullName evidence="3">CRAL/TRIO domain-containing protein</fullName>
    </submittedName>
</protein>
<dbReference type="GO" id="GO:0008526">
    <property type="term" value="F:phosphatidylinositol transfer activity"/>
    <property type="evidence" value="ECO:0007669"/>
    <property type="project" value="TreeGrafter"/>
</dbReference>
<dbReference type="InterPro" id="IPR036865">
    <property type="entry name" value="CRAL-TRIO_dom_sf"/>
</dbReference>
<feature type="domain" description="CRAL-TRIO" evidence="2">
    <location>
        <begin position="187"/>
        <end position="343"/>
    </location>
</feature>
<evidence type="ECO:0000313" key="4">
    <source>
        <dbReference type="Proteomes" id="UP000800235"/>
    </source>
</evidence>
<dbReference type="SUPFAM" id="SSF46938">
    <property type="entry name" value="CRAL/TRIO N-terminal domain"/>
    <property type="match status" value="1"/>
</dbReference>
<dbReference type="InterPro" id="IPR036273">
    <property type="entry name" value="CRAL/TRIO_N_dom_sf"/>
</dbReference>
<dbReference type="Gene3D" id="3.40.525.10">
    <property type="entry name" value="CRAL-TRIO lipid binding domain"/>
    <property type="match status" value="1"/>
</dbReference>
<dbReference type="Pfam" id="PF03765">
    <property type="entry name" value="CRAL_TRIO_N"/>
    <property type="match status" value="1"/>
</dbReference>
<feature type="region of interest" description="Disordered" evidence="1">
    <location>
        <begin position="1"/>
        <end position="98"/>
    </location>
</feature>
<dbReference type="SMART" id="SM00516">
    <property type="entry name" value="SEC14"/>
    <property type="match status" value="1"/>
</dbReference>
<dbReference type="PROSITE" id="PS50191">
    <property type="entry name" value="CRAL_TRIO"/>
    <property type="match status" value="1"/>
</dbReference>
<dbReference type="PANTHER" id="PTHR45824:SF29">
    <property type="entry name" value="GH16843P"/>
    <property type="match status" value="1"/>
</dbReference>
<feature type="compositionally biased region" description="Pro residues" evidence="1">
    <location>
        <begin position="86"/>
        <end position="96"/>
    </location>
</feature>
<evidence type="ECO:0000259" key="2">
    <source>
        <dbReference type="PROSITE" id="PS50191"/>
    </source>
</evidence>